<evidence type="ECO:0000313" key="3">
    <source>
        <dbReference type="Proteomes" id="UP000277214"/>
    </source>
</evidence>
<organism evidence="2 3">
    <name type="scientific">Salmonella enterica I</name>
    <dbReference type="NCBI Taxonomy" id="59201"/>
    <lineage>
        <taxon>Bacteria</taxon>
        <taxon>Pseudomonadati</taxon>
        <taxon>Pseudomonadota</taxon>
        <taxon>Gammaproteobacteria</taxon>
        <taxon>Enterobacterales</taxon>
        <taxon>Enterobacteriaceae</taxon>
        <taxon>Salmonella</taxon>
    </lineage>
</organism>
<dbReference type="Pfam" id="PF07995">
    <property type="entry name" value="GSDH"/>
    <property type="match status" value="1"/>
</dbReference>
<proteinExistence type="predicted"/>
<dbReference type="EMBL" id="LR134149">
    <property type="protein sequence ID" value="VEA37039.1"/>
    <property type="molecule type" value="Genomic_DNA"/>
</dbReference>
<evidence type="ECO:0000313" key="2">
    <source>
        <dbReference type="EMBL" id="VEA37039.1"/>
    </source>
</evidence>
<dbReference type="InterPro" id="IPR011042">
    <property type="entry name" value="6-blade_b-propeller_TolB-like"/>
</dbReference>
<feature type="domain" description="Glucose/Sorbosone dehydrogenase" evidence="1">
    <location>
        <begin position="2"/>
        <end position="96"/>
    </location>
</feature>
<gene>
    <name evidence="2" type="primary">yliI_2</name>
    <name evidence="2" type="ORF">NCTC8272_02352</name>
</gene>
<dbReference type="InterPro" id="IPR012938">
    <property type="entry name" value="Glc/Sorbosone_DH"/>
</dbReference>
<dbReference type="AlphaFoldDB" id="A0A3S4FW84"/>
<dbReference type="Gene3D" id="2.120.10.30">
    <property type="entry name" value="TolB, C-terminal domain"/>
    <property type="match status" value="1"/>
</dbReference>
<dbReference type="Proteomes" id="UP000277214">
    <property type="component" value="Chromosome 1"/>
</dbReference>
<dbReference type="EC" id="1.1.5.-" evidence="2"/>
<dbReference type="GO" id="GO:0016491">
    <property type="term" value="F:oxidoreductase activity"/>
    <property type="evidence" value="ECO:0007669"/>
    <property type="project" value="UniProtKB-KW"/>
</dbReference>
<name>A0A3S4FW84_SALET</name>
<keyword evidence="2" id="KW-0560">Oxidoreductase</keyword>
<accession>A0A3S4FW84</accession>
<reference evidence="2 3" key="1">
    <citation type="submission" date="2018-12" db="EMBL/GenBank/DDBJ databases">
        <authorList>
            <consortium name="Pathogen Informatics"/>
        </authorList>
    </citation>
    <scope>NUCLEOTIDE SEQUENCE [LARGE SCALE GENOMIC DNA]</scope>
    <source>
        <strain evidence="2 3">NCTC8272</strain>
    </source>
</reference>
<protein>
    <submittedName>
        <fullName evidence="2">Dehydrogenase</fullName>
        <ecNumber evidence="2">1.1.5.-</ecNumber>
    </submittedName>
</protein>
<evidence type="ECO:0000259" key="1">
    <source>
        <dbReference type="Pfam" id="PF07995"/>
    </source>
</evidence>
<sequence>MYNAGIRNPQGLAINPWRGALWLHEHGPRGGDEIKHPGKRQKIMAGRWPHGASNYSGLKVPEAKGEIVEGTEQPVYYWKDSPAISGMGFLCQRRFCAVAAQTVYRRAKR</sequence>